<evidence type="ECO:0000256" key="1">
    <source>
        <dbReference type="ARBA" id="ARBA00023136"/>
    </source>
</evidence>
<dbReference type="InterPro" id="IPR007235">
    <property type="entry name" value="Glyco_trans_28_C"/>
</dbReference>
<evidence type="ECO:0000313" key="4">
    <source>
        <dbReference type="Proteomes" id="UP000663970"/>
    </source>
</evidence>
<dbReference type="Gene3D" id="3.40.50.2000">
    <property type="entry name" value="Glycogen Phosphorylase B"/>
    <property type="match status" value="1"/>
</dbReference>
<keyword evidence="1" id="KW-0472">Membrane</keyword>
<dbReference type="GO" id="GO:0016787">
    <property type="term" value="F:hydrolase activity"/>
    <property type="evidence" value="ECO:0007669"/>
    <property type="project" value="UniProtKB-KW"/>
</dbReference>
<dbReference type="Pfam" id="PF04101">
    <property type="entry name" value="Glyco_tran_28_C"/>
    <property type="match status" value="1"/>
</dbReference>
<accession>A0ABS3DWM5</accession>
<organism evidence="3 4">
    <name type="scientific">Halobacillus kuroshimensis</name>
    <dbReference type="NCBI Taxonomy" id="302481"/>
    <lineage>
        <taxon>Bacteria</taxon>
        <taxon>Bacillati</taxon>
        <taxon>Bacillota</taxon>
        <taxon>Bacilli</taxon>
        <taxon>Bacillales</taxon>
        <taxon>Bacillaceae</taxon>
        <taxon>Halobacillus</taxon>
    </lineage>
</organism>
<proteinExistence type="predicted"/>
<dbReference type="RefSeq" id="WP_206933859.1">
    <property type="nucleotide sequence ID" value="NZ_JAEKJY010000003.1"/>
</dbReference>
<feature type="domain" description="Glycosyl transferase family 28 C-terminal" evidence="2">
    <location>
        <begin position="180"/>
        <end position="320"/>
    </location>
</feature>
<dbReference type="SUPFAM" id="SSF53756">
    <property type="entry name" value="UDP-Glycosyltransferase/glycogen phosphorylase"/>
    <property type="match status" value="1"/>
</dbReference>
<dbReference type="PANTHER" id="PTHR21015:SF22">
    <property type="entry name" value="GLYCOSYLTRANSFERASE"/>
    <property type="match status" value="1"/>
</dbReference>
<dbReference type="EMBL" id="JAEKJY010000003">
    <property type="protein sequence ID" value="MBN8235728.1"/>
    <property type="molecule type" value="Genomic_DNA"/>
</dbReference>
<reference evidence="3 4" key="1">
    <citation type="submission" date="2020-12" db="EMBL/GenBank/DDBJ databases">
        <title>Oil enriched cultivation method for isolating marine PHA-producing bacteria.</title>
        <authorList>
            <person name="Zheng W."/>
            <person name="Yu S."/>
            <person name="Huang Y."/>
        </authorList>
    </citation>
    <scope>NUCLEOTIDE SEQUENCE [LARGE SCALE GENOMIC DNA]</scope>
    <source>
        <strain evidence="3 4">SY-2-6</strain>
    </source>
</reference>
<dbReference type="Gene3D" id="3.40.50.11190">
    <property type="match status" value="1"/>
</dbReference>
<keyword evidence="3" id="KW-0378">Hydrolase</keyword>
<evidence type="ECO:0000259" key="2">
    <source>
        <dbReference type="Pfam" id="PF04101"/>
    </source>
</evidence>
<protein>
    <submittedName>
        <fullName evidence="3">UDP-2,4-diacetamido-2,4, 6-trideoxy-beta-L-altropyranose hydrolase</fullName>
        <ecNumber evidence="3">3.6.1.57</ecNumber>
    </submittedName>
</protein>
<dbReference type="InterPro" id="IPR020023">
    <property type="entry name" value="PseG"/>
</dbReference>
<dbReference type="EC" id="3.6.1.57" evidence="3"/>
<sequence>MRAAIRVDASVQWGTGHMMRCLTLAEDLRDRGAHVFFICRSCPESLVQVAVNQSFSVYRLEDNGEFSYKKDADQTKELLQSWGLIDWLIVDHYQLDASWEEEVRPLVKGLMVIDDLADRRHACDVLLDQNVCSNLHKRYTDLIPSSAVRLLGPDYLLLRKEFLQVGKGRSGNIHHLLISFGGSDPSGQTLKAIEAVQHMTDLTVIIVVGGANEKEAVIRKYVSRFPHMTLHVQTSQMARLMEEADLVIGAGGSSIWECCYMNLPVIVIQTAANQAATIAALKERKAVCYVGKAVDVQVDRLKRAVEKLVYNPAAAREMAGRFSQIMDGYRPGRAAACLINWNNSPDLPGRKKG</sequence>
<gene>
    <name evidence="3" type="primary">pseG</name>
    <name evidence="3" type="ORF">JF544_10745</name>
</gene>
<evidence type="ECO:0000313" key="3">
    <source>
        <dbReference type="EMBL" id="MBN8235728.1"/>
    </source>
</evidence>
<name>A0ABS3DWM5_9BACI</name>
<dbReference type="NCBIfam" id="TIGR03590">
    <property type="entry name" value="PseG"/>
    <property type="match status" value="1"/>
</dbReference>
<keyword evidence="4" id="KW-1185">Reference proteome</keyword>
<dbReference type="Proteomes" id="UP000663970">
    <property type="component" value="Unassembled WGS sequence"/>
</dbReference>
<comment type="caution">
    <text evidence="3">The sequence shown here is derived from an EMBL/GenBank/DDBJ whole genome shotgun (WGS) entry which is preliminary data.</text>
</comment>
<dbReference type="PANTHER" id="PTHR21015">
    <property type="entry name" value="UDP-N-ACETYLGLUCOSAMINE--N-ACETYLMURAMYL-(PENTAPEPTIDE) PYROPHOSPHORYL-UNDECAPRENOL N-ACETYLGLUCOSAMINE TRANSFERASE 1"/>
    <property type="match status" value="1"/>
</dbReference>